<dbReference type="GeneID" id="101583981"/>
<evidence type="ECO:0000256" key="10">
    <source>
        <dbReference type="ARBA" id="ARBA00023329"/>
    </source>
</evidence>
<keyword evidence="9" id="KW-0472">Membrane</keyword>
<dbReference type="InParanoid" id="A0A6P6DGP7"/>
<organism evidence="16 17">
    <name type="scientific">Octodon degus</name>
    <name type="common">Degu</name>
    <name type="synonym">Sciurus degus</name>
    <dbReference type="NCBI Taxonomy" id="10160"/>
    <lineage>
        <taxon>Eukaryota</taxon>
        <taxon>Metazoa</taxon>
        <taxon>Chordata</taxon>
        <taxon>Craniata</taxon>
        <taxon>Vertebrata</taxon>
        <taxon>Euteleostomi</taxon>
        <taxon>Mammalia</taxon>
        <taxon>Eutheria</taxon>
        <taxon>Euarchontoglires</taxon>
        <taxon>Glires</taxon>
        <taxon>Rodentia</taxon>
        <taxon>Hystricomorpha</taxon>
        <taxon>Octodontidae</taxon>
        <taxon>Octodon</taxon>
    </lineage>
</organism>
<dbReference type="GO" id="GO:0008289">
    <property type="term" value="F:lipid binding"/>
    <property type="evidence" value="ECO:0007669"/>
    <property type="project" value="UniProtKB-KW"/>
</dbReference>
<dbReference type="InterPro" id="IPR010439">
    <property type="entry name" value="MUN_dom"/>
</dbReference>
<dbReference type="CDD" id="cd01234">
    <property type="entry name" value="PH_CADPS"/>
    <property type="match status" value="1"/>
</dbReference>
<dbReference type="FunFam" id="1.10.357.50:FF:000002">
    <property type="entry name" value="calcium-dependent secretion activator 2 isoform X7"/>
    <property type="match status" value="1"/>
</dbReference>
<reference evidence="17" key="1">
    <citation type="submission" date="2025-08" db="UniProtKB">
        <authorList>
            <consortium name="RefSeq"/>
        </authorList>
    </citation>
    <scope>IDENTIFICATION</scope>
</reference>
<dbReference type="Pfam" id="PF25341">
    <property type="entry name" value="C2_CAPS"/>
    <property type="match status" value="1"/>
</dbReference>
<dbReference type="GO" id="GO:0016079">
    <property type="term" value="P:synaptic vesicle exocytosis"/>
    <property type="evidence" value="ECO:0007669"/>
    <property type="project" value="InterPro"/>
</dbReference>
<dbReference type="Proteomes" id="UP000515203">
    <property type="component" value="Unplaced"/>
</dbReference>
<feature type="domain" description="MHD1" evidence="15">
    <location>
        <begin position="824"/>
        <end position="955"/>
    </location>
</feature>
<dbReference type="InterPro" id="IPR014770">
    <property type="entry name" value="Munc13_1"/>
</dbReference>
<dbReference type="Pfam" id="PF06292">
    <property type="entry name" value="MUN"/>
    <property type="match status" value="2"/>
</dbReference>
<dbReference type="PANTHER" id="PTHR12166">
    <property type="entry name" value="CALCIUM-DEPENDENT SECRETION ACTIVATOR"/>
    <property type="match status" value="1"/>
</dbReference>
<gene>
    <name evidence="17" type="primary">Cadps2</name>
</gene>
<evidence type="ECO:0000256" key="5">
    <source>
        <dbReference type="ARBA" id="ARBA00022837"/>
    </source>
</evidence>
<evidence type="ECO:0000259" key="13">
    <source>
        <dbReference type="PROSITE" id="PS50003"/>
    </source>
</evidence>
<accession>A0A6P6DGP7</accession>
<evidence type="ECO:0000256" key="12">
    <source>
        <dbReference type="SAM" id="MobiDB-lite"/>
    </source>
</evidence>
<dbReference type="InterPro" id="IPR000008">
    <property type="entry name" value="C2_dom"/>
</dbReference>
<evidence type="ECO:0000256" key="4">
    <source>
        <dbReference type="ARBA" id="ARBA00022723"/>
    </source>
</evidence>
<dbReference type="AlphaFoldDB" id="A0A6P6DGP7"/>
<dbReference type="GO" id="GO:0098793">
    <property type="term" value="C:presynapse"/>
    <property type="evidence" value="ECO:0007669"/>
    <property type="project" value="GOC"/>
</dbReference>
<dbReference type="FunCoup" id="A0A6P6DGP7">
    <property type="interactions" value="615"/>
</dbReference>
<name>A0A6P6DGP7_OCTDE</name>
<keyword evidence="5" id="KW-0106">Calcium</keyword>
<dbReference type="Gene3D" id="2.30.29.30">
    <property type="entry name" value="Pleckstrin-homology domain (PH domain)/Phosphotyrosine-binding domain (PTB)"/>
    <property type="match status" value="1"/>
</dbReference>
<keyword evidence="3" id="KW-0268">Exocytosis</keyword>
<dbReference type="SUPFAM" id="SSF50729">
    <property type="entry name" value="PH domain-like"/>
    <property type="match status" value="1"/>
</dbReference>
<keyword evidence="8" id="KW-0446">Lipid-binding</keyword>
<feature type="region of interest" description="Disordered" evidence="12">
    <location>
        <begin position="1178"/>
        <end position="1200"/>
    </location>
</feature>
<feature type="domain" description="C2" evidence="14">
    <location>
        <begin position="351"/>
        <end position="466"/>
    </location>
</feature>
<dbReference type="GO" id="GO:0098978">
    <property type="term" value="C:glutamatergic synapse"/>
    <property type="evidence" value="ECO:0007669"/>
    <property type="project" value="TreeGrafter"/>
</dbReference>
<dbReference type="PROSITE" id="PS50003">
    <property type="entry name" value="PH_DOMAIN"/>
    <property type="match status" value="1"/>
</dbReference>
<dbReference type="Gene3D" id="1.10.357.50">
    <property type="match status" value="1"/>
</dbReference>
<evidence type="ECO:0000256" key="6">
    <source>
        <dbReference type="ARBA" id="ARBA00022927"/>
    </source>
</evidence>
<dbReference type="InterPro" id="IPR033227">
    <property type="entry name" value="CAPS"/>
</dbReference>
<evidence type="ECO:0000256" key="8">
    <source>
        <dbReference type="ARBA" id="ARBA00023121"/>
    </source>
</evidence>
<dbReference type="GO" id="GO:0045921">
    <property type="term" value="P:positive regulation of exocytosis"/>
    <property type="evidence" value="ECO:0007669"/>
    <property type="project" value="TreeGrafter"/>
</dbReference>
<dbReference type="OrthoDB" id="10063282at2759"/>
<evidence type="ECO:0000313" key="17">
    <source>
        <dbReference type="RefSeq" id="XP_023559190.1"/>
    </source>
</evidence>
<dbReference type="RefSeq" id="XP_023559190.1">
    <property type="nucleotide sequence ID" value="XM_023703422.1"/>
</dbReference>
<evidence type="ECO:0000259" key="14">
    <source>
        <dbReference type="PROSITE" id="PS50004"/>
    </source>
</evidence>
<dbReference type="GO" id="GO:1990504">
    <property type="term" value="P:dense core granule exocytosis"/>
    <property type="evidence" value="ECO:0007669"/>
    <property type="project" value="InterPro"/>
</dbReference>
<dbReference type="InterPro" id="IPR011993">
    <property type="entry name" value="PH-like_dom_sf"/>
</dbReference>
<feature type="compositionally biased region" description="Basic and acidic residues" evidence="12">
    <location>
        <begin position="67"/>
        <end position="79"/>
    </location>
</feature>
<dbReference type="InterPro" id="IPR057457">
    <property type="entry name" value="CAPS_C2"/>
</dbReference>
<dbReference type="PANTHER" id="PTHR12166:SF7">
    <property type="entry name" value="CALCIUM-DEPENDENT SECRETION ACTIVATOR 2"/>
    <property type="match status" value="1"/>
</dbReference>
<evidence type="ECO:0000259" key="15">
    <source>
        <dbReference type="PROSITE" id="PS51258"/>
    </source>
</evidence>
<dbReference type="Pfam" id="PF00169">
    <property type="entry name" value="PH"/>
    <property type="match status" value="1"/>
</dbReference>
<evidence type="ECO:0000256" key="1">
    <source>
        <dbReference type="ARBA" id="ARBA00004284"/>
    </source>
</evidence>
<keyword evidence="10" id="KW-0968">Cytoplasmic vesicle</keyword>
<evidence type="ECO:0000256" key="7">
    <source>
        <dbReference type="ARBA" id="ARBA00023018"/>
    </source>
</evidence>
<dbReference type="GO" id="GO:0015031">
    <property type="term" value="P:protein transport"/>
    <property type="evidence" value="ECO:0007669"/>
    <property type="project" value="UniProtKB-KW"/>
</dbReference>
<feature type="domain" description="PH" evidence="13">
    <location>
        <begin position="489"/>
        <end position="609"/>
    </location>
</feature>
<proteinExistence type="predicted"/>
<keyword evidence="2" id="KW-0813">Transport</keyword>
<feature type="compositionally biased region" description="Acidic residues" evidence="12">
    <location>
        <begin position="1"/>
        <end position="19"/>
    </location>
</feature>
<evidence type="ECO:0000313" key="16">
    <source>
        <dbReference type="Proteomes" id="UP000515203"/>
    </source>
</evidence>
<dbReference type="CTD" id="93664"/>
<dbReference type="GO" id="GO:0046872">
    <property type="term" value="F:metal ion binding"/>
    <property type="evidence" value="ECO:0007669"/>
    <property type="project" value="UniProtKB-KW"/>
</dbReference>
<evidence type="ECO:0000256" key="2">
    <source>
        <dbReference type="ARBA" id="ARBA00022448"/>
    </source>
</evidence>
<dbReference type="PROSITE" id="PS51258">
    <property type="entry name" value="MHD1"/>
    <property type="match status" value="1"/>
</dbReference>
<evidence type="ECO:0000256" key="11">
    <source>
        <dbReference type="ARBA" id="ARBA00034103"/>
    </source>
</evidence>
<comment type="subcellular location">
    <subcellularLocation>
        <location evidence="1">Cytoplasmic vesicle membrane</location>
        <topology evidence="1">Peripheral membrane protein</topology>
    </subcellularLocation>
    <subcellularLocation>
        <location evidence="11">Synapse</location>
    </subcellularLocation>
</comment>
<dbReference type="GO" id="GO:0030659">
    <property type="term" value="C:cytoplasmic vesicle membrane"/>
    <property type="evidence" value="ECO:0007669"/>
    <property type="project" value="UniProtKB-SubCell"/>
</dbReference>
<evidence type="ECO:0000256" key="9">
    <source>
        <dbReference type="ARBA" id="ARBA00023136"/>
    </source>
</evidence>
<feature type="compositionally biased region" description="Low complexity" evidence="12">
    <location>
        <begin position="57"/>
        <end position="66"/>
    </location>
</feature>
<protein>
    <submittedName>
        <fullName evidence="17">Calcium-dependent secretion activator 2</fullName>
    </submittedName>
</protein>
<keyword evidence="4" id="KW-0479">Metal-binding</keyword>
<dbReference type="PROSITE" id="PS50004">
    <property type="entry name" value="C2"/>
    <property type="match status" value="1"/>
</dbReference>
<keyword evidence="6" id="KW-0653">Protein transport</keyword>
<keyword evidence="16" id="KW-1185">Reference proteome</keyword>
<keyword evidence="7" id="KW-0770">Synapse</keyword>
<dbReference type="SMART" id="SM01145">
    <property type="entry name" value="DUF1041"/>
    <property type="match status" value="1"/>
</dbReference>
<feature type="region of interest" description="Disordered" evidence="12">
    <location>
        <begin position="1"/>
        <end position="79"/>
    </location>
</feature>
<dbReference type="InterPro" id="IPR001849">
    <property type="entry name" value="PH_domain"/>
</dbReference>
<evidence type="ECO:0000256" key="3">
    <source>
        <dbReference type="ARBA" id="ARBA00022483"/>
    </source>
</evidence>
<sequence length="1200" mass="137028">MLDPSSSEEESDEGLEEESRDAPGAAGGSQRATPAAAREGRRDAPGRSGGSSGATRPGSPSPSGLSEGRDEPERQLDEEQERRIRLQLYVFVVRCIAYPFNAKQPTDMARRQQKLNKQQLQLLKERFQAFLNGDTQIVADEAFCNAVRSYYEVFLKSDRVARMVQSGGCSASDFREVFKKNIEKRVRSLPEIDGLSKETVLSSWIAKYDAIYRGDEDLGKQPNRMTLSAVSELILSKEQLYEMFQQILGIKKLEHQLLYNACQLDNADEQAAQIRRELDGRLQLAEKMAKERRFPKFIAKEMESMYIEELRSSVNLLMANLESLPVSKGGPEFKLQKLKRSQNSAFLDLGDESDIQLSKSDVVLSFTLEIVIMEVQGLKSVAPNRIVYCTMEVEGGQKLQTDQAEASRPQWGTQGDFTTTHPRPVVKVKLFTESTGVLALEDKELGKVILYPTSNSSKSAELHRMIVPKNSQDSDLKIKLAVRMDKPPHMKHSGYLYAVGQKVWKRWKKRYFVLVQVSQYTFAMCSYREKKSEPQELMQLEGYTVDYTDPHPDADRLQKHGMDEFTSANPCKLDHAFLFRILQRQTLDHRLNDSYSCLGWFSPGQVFVLDEYCARYGVRGCHRHLCYLTELMEHSENGAVIDPTLLHYSFAFCASHVHGNRPDGIGTVSMEEKERFEEIKERLSSLLENQISHFRYCFPFGRPEGALKATLSLLERVLMKDIATPIPAEEVKKVVRKCLEKAALINYTRLTEYAKIEGPAEKETETMNLATPARKLEEVLHLAELCIEVLQQNEEHHAEGREAFAWWPDLLAEHAEKFWALFTVDMDTALEAQPQDSWDSFPLFQLLNNFLRNDALLCNGKFHKHLQEIFVPLVIRYVDLMESSIAQSVHRGFEQETWQPVNNGSATSEDLFWKLDALQMFVCDLHWPEQEFAHHLEQRLKLMASDMIEACVKRTRAAFELKLQKASKTTDLRIPASMCTMFNVLVDAKKQSTKLCALDGGQELGCQWQQYHSKIDDLIDNNVKEIISLLVSKFVSVLEGVLSKLSRYDEGSFFSSILSFTVKAAAKYVDVPKPGMDLADTYIMFVRQNQDILRDKVNEEMYIEKLFDQWYSNSMKVICVWLADRLDLQLHIYQLKTLIKIVKKTYRDFRLQGVLEGTLNSKTYDTLHRRLTVEEATASVSEGGGLQGITMKDSDEEEEA</sequence>